<evidence type="ECO:0000313" key="2">
    <source>
        <dbReference type="EMBL" id="CAJ1926480.1"/>
    </source>
</evidence>
<dbReference type="Proteomes" id="UP001295423">
    <property type="component" value="Unassembled WGS sequence"/>
</dbReference>
<reference evidence="2" key="1">
    <citation type="submission" date="2023-08" db="EMBL/GenBank/DDBJ databases">
        <authorList>
            <person name="Audoor S."/>
            <person name="Bilcke G."/>
        </authorList>
    </citation>
    <scope>NUCLEOTIDE SEQUENCE</scope>
</reference>
<proteinExistence type="predicted"/>
<evidence type="ECO:0000313" key="3">
    <source>
        <dbReference type="Proteomes" id="UP001295423"/>
    </source>
</evidence>
<gene>
    <name evidence="2" type="ORF">CYCCA115_LOCUS1220</name>
</gene>
<evidence type="ECO:0000256" key="1">
    <source>
        <dbReference type="SAM" id="MobiDB-lite"/>
    </source>
</evidence>
<comment type="caution">
    <text evidence="2">The sequence shown here is derived from an EMBL/GenBank/DDBJ whole genome shotgun (WGS) entry which is preliminary data.</text>
</comment>
<feature type="compositionally biased region" description="Polar residues" evidence="1">
    <location>
        <begin position="1"/>
        <end position="11"/>
    </location>
</feature>
<dbReference type="EMBL" id="CAKOGP040000003">
    <property type="protein sequence ID" value="CAJ1926480.1"/>
    <property type="molecule type" value="Genomic_DNA"/>
</dbReference>
<feature type="region of interest" description="Disordered" evidence="1">
    <location>
        <begin position="181"/>
        <end position="227"/>
    </location>
</feature>
<name>A0AAD2FCX0_9STRA</name>
<feature type="compositionally biased region" description="Acidic residues" evidence="1">
    <location>
        <begin position="184"/>
        <end position="193"/>
    </location>
</feature>
<dbReference type="AlphaFoldDB" id="A0AAD2FCX0"/>
<keyword evidence="3" id="KW-1185">Reference proteome</keyword>
<feature type="region of interest" description="Disordered" evidence="1">
    <location>
        <begin position="1"/>
        <end position="34"/>
    </location>
</feature>
<protein>
    <submittedName>
        <fullName evidence="2">Uncharacterized protein</fullName>
    </submittedName>
</protein>
<accession>A0AAD2FCX0</accession>
<organism evidence="2 3">
    <name type="scientific">Cylindrotheca closterium</name>
    <dbReference type="NCBI Taxonomy" id="2856"/>
    <lineage>
        <taxon>Eukaryota</taxon>
        <taxon>Sar</taxon>
        <taxon>Stramenopiles</taxon>
        <taxon>Ochrophyta</taxon>
        <taxon>Bacillariophyta</taxon>
        <taxon>Bacillariophyceae</taxon>
        <taxon>Bacillariophycidae</taxon>
        <taxon>Bacillariales</taxon>
        <taxon>Bacillariaceae</taxon>
        <taxon>Cylindrotheca</taxon>
    </lineage>
</organism>
<sequence>MAALNQKTIANTGDEHAKTTALDNTNKNNNHEKKVRFNDRIKAKSQILYFDPKDIPEEEVLVDKEKLWYSTQDYDEACRNEQILRTCISNNDQLCDENSENLNAQGVLTRQQSFDAGRTVQESTAAVLQEQERQERTFFDDNAWGEEFVLDSERLAQAYQEHSQEAQEEAQRRAARHEKHLIDTGDDSDDTDADSNGIAVSTDSSDDNNDGSTNSDETPSSVSSPHLFLKKSLGGAVRKLIPRPSAIFKRSSE</sequence>